<evidence type="ECO:0000256" key="1">
    <source>
        <dbReference type="SAM" id="Phobius"/>
    </source>
</evidence>
<keyword evidence="1" id="KW-0472">Membrane</keyword>
<evidence type="ECO:0000313" key="2">
    <source>
        <dbReference type="EMBL" id="HIH10172.1"/>
    </source>
</evidence>
<organism evidence="2 3">
    <name type="scientific">Candidatus Iainarchaeum sp</name>
    <dbReference type="NCBI Taxonomy" id="3101447"/>
    <lineage>
        <taxon>Archaea</taxon>
        <taxon>Candidatus Iainarchaeota</taxon>
        <taxon>Candidatus Iainarchaeia</taxon>
        <taxon>Candidatus Iainarchaeales</taxon>
        <taxon>Candidatus Iainarchaeaceae</taxon>
        <taxon>Candidatus Iainarchaeum</taxon>
    </lineage>
</organism>
<name>A0A7J4IXE6_9ARCH</name>
<dbReference type="AlphaFoldDB" id="A0A7J4IXE6"/>
<gene>
    <name evidence="2" type="ORF">HA254_05915</name>
</gene>
<dbReference type="Proteomes" id="UP000565078">
    <property type="component" value="Unassembled WGS sequence"/>
</dbReference>
<sequence>MENSVLAIFIAMVFISGLAFALSPISVERDMPSGAAPGEKTTVELKLSFVGEKPNGIIVTEFIPPGWEVTGSLPAATKFDGKISWVLYGDKVKNSTISYELKAPQQFESAIINGSWETLTAKGVIAGNNSVTFKEAQKQQQQAAAPKSAAAPTAPDNTLLYVGGAIILILLAIGIAFFILKKSGKETKK</sequence>
<feature type="transmembrane region" description="Helical" evidence="1">
    <location>
        <begin position="159"/>
        <end position="180"/>
    </location>
</feature>
<proteinExistence type="predicted"/>
<dbReference type="EMBL" id="DUGC01000094">
    <property type="protein sequence ID" value="HIH10172.1"/>
    <property type="molecule type" value="Genomic_DNA"/>
</dbReference>
<reference evidence="3" key="1">
    <citation type="journal article" date="2020" name="bioRxiv">
        <title>A rank-normalized archaeal taxonomy based on genome phylogeny resolves widespread incomplete and uneven classifications.</title>
        <authorList>
            <person name="Rinke C."/>
            <person name="Chuvochina M."/>
            <person name="Mussig A.J."/>
            <person name="Chaumeil P.-A."/>
            <person name="Waite D.W."/>
            <person name="Whitman W.B."/>
            <person name="Parks D.H."/>
            <person name="Hugenholtz P."/>
        </authorList>
    </citation>
    <scope>NUCLEOTIDE SEQUENCE [LARGE SCALE GENOMIC DNA]</scope>
</reference>
<protein>
    <submittedName>
        <fullName evidence="2">Uncharacterized protein</fullName>
    </submittedName>
</protein>
<keyword evidence="1" id="KW-1133">Transmembrane helix</keyword>
<evidence type="ECO:0000313" key="3">
    <source>
        <dbReference type="Proteomes" id="UP000565078"/>
    </source>
</evidence>
<comment type="caution">
    <text evidence="2">The sequence shown here is derived from an EMBL/GenBank/DDBJ whole genome shotgun (WGS) entry which is preliminary data.</text>
</comment>
<keyword evidence="1" id="KW-0812">Transmembrane</keyword>
<accession>A0A7J4IXE6</accession>